<name>A0A078MQJ7_9MICC</name>
<proteinExistence type="predicted"/>
<organism evidence="1">
    <name type="scientific">Arthrobacter saudimassiliensis</name>
    <dbReference type="NCBI Taxonomy" id="1461584"/>
    <lineage>
        <taxon>Bacteria</taxon>
        <taxon>Bacillati</taxon>
        <taxon>Actinomycetota</taxon>
        <taxon>Actinomycetes</taxon>
        <taxon>Micrococcales</taxon>
        <taxon>Micrococcaceae</taxon>
        <taxon>Arthrobacter</taxon>
    </lineage>
</organism>
<dbReference type="NCBIfam" id="TIGR03883">
    <property type="entry name" value="DUF2342_F420"/>
    <property type="match status" value="1"/>
</dbReference>
<dbReference type="Pfam" id="PF10103">
    <property type="entry name" value="Zincin_2"/>
    <property type="match status" value="1"/>
</dbReference>
<gene>
    <name evidence="1" type="ORF">BN1051_00429</name>
</gene>
<dbReference type="SUPFAM" id="SSF55486">
    <property type="entry name" value="Metalloproteases ('zincins'), catalytic domain"/>
    <property type="match status" value="1"/>
</dbReference>
<dbReference type="PANTHER" id="PTHR39420">
    <property type="match status" value="1"/>
</dbReference>
<accession>A0A078MQJ7</accession>
<sequence>MEQNLPSAPSTPELVNWDLAAGTAAVMAPAGPRLTAREVREAVADLRRRADESVPHVHRITGLEAARDLRDSQVLVVDRASWAKANSRSFATLLTPALDRLAATRPEQLRRANTELAATLTGAQLGAVLAFLASKVLGQYDPFAAGTAGTGGRLLLVAPNIVEVERELNVEPADFRLWVCLHEQTHRVQFAAAPWLRGHMIEQIGALTGGLMEHAETLSDRLGQAVRSLGRGVAAGADDVAKADGGDRPRDVLSLLQDPGDKERLSHLTAVMSLLEGHANVVMDAVDASIVPSVKTIRRRFNARGASHGRVEKLLRQVLGLDAKMRQYRDGARFVRAVVDEVGMDGFNRVWERAGNLPTETELHEPGLWIARVGS</sequence>
<dbReference type="PATRIC" id="fig|1461584.3.peg.418"/>
<reference evidence="1" key="1">
    <citation type="submission" date="2014-07" db="EMBL/GenBank/DDBJ databases">
        <authorList>
            <person name="Urmite Genomes Urmite Genomes"/>
        </authorList>
    </citation>
    <scope>NUCLEOTIDE SEQUENCE</scope>
    <source>
        <strain evidence="1">11W110_air</strain>
    </source>
</reference>
<dbReference type="Gene3D" id="1.20.150.30">
    <property type="entry name" value="Zincin-like metallopeptidase, N-terminal domain"/>
    <property type="match status" value="1"/>
</dbReference>
<protein>
    <recommendedName>
        <fullName evidence="2">Hydrolase</fullName>
    </recommendedName>
</protein>
<dbReference type="EMBL" id="LN483070">
    <property type="protein sequence ID" value="CEA07116.1"/>
    <property type="molecule type" value="Genomic_DNA"/>
</dbReference>
<dbReference type="InterPro" id="IPR018766">
    <property type="entry name" value="Zinicin_2"/>
</dbReference>
<evidence type="ECO:0000313" key="1">
    <source>
        <dbReference type="EMBL" id="CEA07116.1"/>
    </source>
</evidence>
<dbReference type="InterPro" id="IPR042271">
    <property type="entry name" value="Zinicin_2_N"/>
</dbReference>
<dbReference type="PANTHER" id="PTHR39420:SF1">
    <property type="entry name" value="HYDROLASE"/>
    <property type="match status" value="1"/>
</dbReference>
<dbReference type="AlphaFoldDB" id="A0A078MQJ7"/>
<dbReference type="NCBIfam" id="TIGR03624">
    <property type="entry name" value="putative hydrolase"/>
    <property type="match status" value="1"/>
</dbReference>
<dbReference type="InterPro" id="IPR022454">
    <property type="entry name" value="CHP03883_F420-assoc"/>
</dbReference>
<evidence type="ECO:0008006" key="2">
    <source>
        <dbReference type="Google" id="ProtNLM"/>
    </source>
</evidence>